<reference evidence="5" key="1">
    <citation type="submission" date="2025-04" db="UniProtKB">
        <authorList>
            <consortium name="RefSeq"/>
        </authorList>
    </citation>
    <scope>IDENTIFICATION</scope>
    <source>
        <tissue evidence="6">Thorax and Abdomen</tissue>
        <tissue evidence="5">Whole body</tissue>
    </source>
</reference>
<feature type="domain" description="FHA" evidence="3">
    <location>
        <begin position="223"/>
        <end position="279"/>
    </location>
</feature>
<dbReference type="FunCoup" id="A0A6J0BGP5">
    <property type="interactions" value="1584"/>
</dbReference>
<dbReference type="Gene3D" id="2.60.200.20">
    <property type="match status" value="1"/>
</dbReference>
<feature type="region of interest" description="Disordered" evidence="2">
    <location>
        <begin position="741"/>
        <end position="805"/>
    </location>
</feature>
<dbReference type="AlphaFoldDB" id="A0A6J0BGP5"/>
<evidence type="ECO:0000256" key="1">
    <source>
        <dbReference type="SAM" id="Coils"/>
    </source>
</evidence>
<keyword evidence="4" id="KW-1185">Reference proteome</keyword>
<evidence type="ECO:0000259" key="3">
    <source>
        <dbReference type="PROSITE" id="PS50006"/>
    </source>
</evidence>
<feature type="compositionally biased region" description="Basic and acidic residues" evidence="2">
    <location>
        <begin position="760"/>
        <end position="782"/>
    </location>
</feature>
<gene>
    <name evidence="5 6" type="primary">LOC107219807</name>
</gene>
<evidence type="ECO:0000313" key="5">
    <source>
        <dbReference type="RefSeq" id="XP_015513636.1"/>
    </source>
</evidence>
<evidence type="ECO:0000256" key="2">
    <source>
        <dbReference type="SAM" id="MobiDB-lite"/>
    </source>
</evidence>
<name>A0A6J0BGP5_NEOLC</name>
<dbReference type="GeneID" id="107219807"/>
<dbReference type="SUPFAM" id="SSF49879">
    <property type="entry name" value="SMAD/FHA domain"/>
    <property type="match status" value="1"/>
</dbReference>
<proteinExistence type="predicted"/>
<evidence type="ECO:0000313" key="4">
    <source>
        <dbReference type="Proteomes" id="UP000829291"/>
    </source>
</evidence>
<keyword evidence="1" id="KW-0175">Coiled coil</keyword>
<protein>
    <submittedName>
        <fullName evidence="5 6">Kanadaptin</fullName>
    </submittedName>
</protein>
<sequence>MDLIECEPLKNTTEVPINDVKMIAIEECLPPTQKLKESETKIALGISNEAKITAVEGSVKNHTTDPLLDNFRKINSMDIEGVQNIINVDQKIPADSSVEKKKLIFKTPSLLIGPRKGKPGKLCDLASISSVLPGVDKTLPEVSESMSNNEEESGNSIKTIDLAHDESKLKKPSSPAEIAIEKQPVLPYKEPIWGGLPEKKYKLEVLKSGVILETIDLTLKSFYVLGRLPICDIPLAHPTISRFHAIIQYRLKGDEKNPIGLYLYDLGSTHGSFWNGHRMKPNMYVRIRSGHMIRFGCSQRKFIVHGPTEDEEDETELTVTELKENRRLELEERQRKEKEEQLRIEEEERLRKEKEENEGIDWGMGEDADEETDLSENPYAATNNEELFLDDPKKTLRGWFEREGFELQYQTEEKGIGQFLCWVDLPIDSITGKSVRAEALVKGKKKESVIQCALEACRILDRHGVLRQAHHEARKRKAKNWEEEDFYDSDEDNFLDRTGAIEKKRLQRMRSAGKLEDTVETYNSLLEKHKAVVKQITNIENDLRNAQWQKALEPESSDEDALDAFMSNLKTVALNKSEIVKMKIELQTLRKEENRLINLVNIAKPANLPPLKTQTSLESTDPENVQSAKSLPMIGSRKKFKVLKSGIKSVGSSLSITHKANEADEDDDKSENEKEVINARLIEAYKLNLTESCSLGDGESTETGSSILESDNRRESDENNEEQNRIDCSSEAKLLAKEDKLREEVDVQKRKRRNQKRIQQRLEKAEKDKQKGYEQDTYKEDYSMWVPPENQTGDGKTNLNDKFGY</sequence>
<feature type="compositionally biased region" description="Basic residues" evidence="2">
    <location>
        <begin position="749"/>
        <end position="759"/>
    </location>
</feature>
<dbReference type="PROSITE" id="PS50006">
    <property type="entry name" value="FHA_DOMAIN"/>
    <property type="match status" value="1"/>
</dbReference>
<dbReference type="CDD" id="cd19856">
    <property type="entry name" value="DSRM_Kanadaptin"/>
    <property type="match status" value="1"/>
</dbReference>
<feature type="compositionally biased region" description="Basic and acidic residues" evidence="2">
    <location>
        <begin position="710"/>
        <end position="729"/>
    </location>
</feature>
<dbReference type="SMART" id="SM00240">
    <property type="entry name" value="FHA"/>
    <property type="match status" value="1"/>
</dbReference>
<dbReference type="OrthoDB" id="433755at2759"/>
<dbReference type="Pfam" id="PF00498">
    <property type="entry name" value="FHA"/>
    <property type="match status" value="1"/>
</dbReference>
<accession>A0A6J0BGP5</accession>
<feature type="region of interest" description="Disordered" evidence="2">
    <location>
        <begin position="693"/>
        <end position="729"/>
    </location>
</feature>
<dbReference type="PANTHER" id="PTHR23308">
    <property type="entry name" value="NUCLEAR INHIBITOR OF PROTEIN PHOSPHATASE-1"/>
    <property type="match status" value="1"/>
</dbReference>
<organism evidence="4 5">
    <name type="scientific">Neodiprion lecontei</name>
    <name type="common">Redheaded pine sawfly</name>
    <dbReference type="NCBI Taxonomy" id="441921"/>
    <lineage>
        <taxon>Eukaryota</taxon>
        <taxon>Metazoa</taxon>
        <taxon>Ecdysozoa</taxon>
        <taxon>Arthropoda</taxon>
        <taxon>Hexapoda</taxon>
        <taxon>Insecta</taxon>
        <taxon>Pterygota</taxon>
        <taxon>Neoptera</taxon>
        <taxon>Endopterygota</taxon>
        <taxon>Hymenoptera</taxon>
        <taxon>Tenthredinoidea</taxon>
        <taxon>Diprionidae</taxon>
        <taxon>Diprioninae</taxon>
        <taxon>Neodiprion</taxon>
    </lineage>
</organism>
<dbReference type="RefSeq" id="XP_046593015.1">
    <property type="nucleotide sequence ID" value="XM_046737059.1"/>
</dbReference>
<evidence type="ECO:0000313" key="6">
    <source>
        <dbReference type="RefSeq" id="XP_046593015.1"/>
    </source>
</evidence>
<dbReference type="InParanoid" id="A0A6J0BGP5"/>
<dbReference type="InterPro" id="IPR050923">
    <property type="entry name" value="Cell_Proc_Reg/RNA_Proc"/>
</dbReference>
<dbReference type="InterPro" id="IPR008984">
    <property type="entry name" value="SMAD_FHA_dom_sf"/>
</dbReference>
<dbReference type="KEGG" id="nlo:107219807"/>
<dbReference type="InterPro" id="IPR000253">
    <property type="entry name" value="FHA_dom"/>
</dbReference>
<dbReference type="RefSeq" id="XP_015513636.1">
    <property type="nucleotide sequence ID" value="XM_015658150.1"/>
</dbReference>
<dbReference type="Proteomes" id="UP000829291">
    <property type="component" value="Chromosome 4"/>
</dbReference>
<dbReference type="CDD" id="cd22677">
    <property type="entry name" value="FHA_Kanadaptin"/>
    <property type="match status" value="1"/>
</dbReference>
<feature type="coiled-coil region" evidence="1">
    <location>
        <begin position="319"/>
        <end position="358"/>
    </location>
</feature>
<feature type="compositionally biased region" description="Polar residues" evidence="2">
    <location>
        <begin position="789"/>
        <end position="805"/>
    </location>
</feature>